<evidence type="ECO:0000313" key="2">
    <source>
        <dbReference type="EMBL" id="KAL0925545.1"/>
    </source>
</evidence>
<organism evidence="2 3">
    <name type="scientific">Dendrobium thyrsiflorum</name>
    <name type="common">Pinecone-like raceme dendrobium</name>
    <name type="synonym">Orchid</name>
    <dbReference type="NCBI Taxonomy" id="117978"/>
    <lineage>
        <taxon>Eukaryota</taxon>
        <taxon>Viridiplantae</taxon>
        <taxon>Streptophyta</taxon>
        <taxon>Embryophyta</taxon>
        <taxon>Tracheophyta</taxon>
        <taxon>Spermatophyta</taxon>
        <taxon>Magnoliopsida</taxon>
        <taxon>Liliopsida</taxon>
        <taxon>Asparagales</taxon>
        <taxon>Orchidaceae</taxon>
        <taxon>Epidendroideae</taxon>
        <taxon>Malaxideae</taxon>
        <taxon>Dendrobiinae</taxon>
        <taxon>Dendrobium</taxon>
    </lineage>
</organism>
<dbReference type="AlphaFoldDB" id="A0ABD0VKF2"/>
<comment type="caution">
    <text evidence="2">The sequence shown here is derived from an EMBL/GenBank/DDBJ whole genome shotgun (WGS) entry which is preliminary data.</text>
</comment>
<feature type="region of interest" description="Disordered" evidence="1">
    <location>
        <begin position="1"/>
        <end position="26"/>
    </location>
</feature>
<reference evidence="2 3" key="1">
    <citation type="journal article" date="2024" name="Plant Biotechnol. J.">
        <title>Dendrobium thyrsiflorum genome and its molecular insights into genes involved in important horticultural traits.</title>
        <authorList>
            <person name="Chen B."/>
            <person name="Wang J.Y."/>
            <person name="Zheng P.J."/>
            <person name="Li K.L."/>
            <person name="Liang Y.M."/>
            <person name="Chen X.F."/>
            <person name="Zhang C."/>
            <person name="Zhao X."/>
            <person name="He X."/>
            <person name="Zhang G.Q."/>
            <person name="Liu Z.J."/>
            <person name="Xu Q."/>
        </authorList>
    </citation>
    <scope>NUCLEOTIDE SEQUENCE [LARGE SCALE GENOMIC DNA]</scope>
    <source>
        <strain evidence="2">GZMU011</strain>
    </source>
</reference>
<proteinExistence type="predicted"/>
<accession>A0ABD0VKF2</accession>
<name>A0ABD0VKF2_DENTH</name>
<dbReference type="Proteomes" id="UP001552299">
    <property type="component" value="Unassembled WGS sequence"/>
</dbReference>
<evidence type="ECO:0000313" key="3">
    <source>
        <dbReference type="Proteomes" id="UP001552299"/>
    </source>
</evidence>
<protein>
    <submittedName>
        <fullName evidence="2">Uncharacterized protein</fullName>
    </submittedName>
</protein>
<sequence>MASTEVEPSPQLQLRKPWHSVDNRPAKGVDIASEADSWLSERVVPRDKLESATVGIIDDAEAGWVGVAEAGAEIGG</sequence>
<keyword evidence="3" id="KW-1185">Reference proteome</keyword>
<dbReference type="EMBL" id="JANQDX010000004">
    <property type="protein sequence ID" value="KAL0925545.1"/>
    <property type="molecule type" value="Genomic_DNA"/>
</dbReference>
<evidence type="ECO:0000256" key="1">
    <source>
        <dbReference type="SAM" id="MobiDB-lite"/>
    </source>
</evidence>
<gene>
    <name evidence="2" type="ORF">M5K25_003891</name>
</gene>